<dbReference type="RefSeq" id="XP_014680868.1">
    <property type="nucleotide sequence ID" value="XM_014825382.1"/>
</dbReference>
<keyword evidence="7" id="KW-1185">Reference proteome</keyword>
<organism evidence="7 8">
    <name type="scientific">Priapulus caudatus</name>
    <name type="common">Priapulid worm</name>
    <dbReference type="NCBI Taxonomy" id="37621"/>
    <lineage>
        <taxon>Eukaryota</taxon>
        <taxon>Metazoa</taxon>
        <taxon>Ecdysozoa</taxon>
        <taxon>Scalidophora</taxon>
        <taxon>Priapulida</taxon>
        <taxon>Priapulimorpha</taxon>
        <taxon>Priapulimorphida</taxon>
        <taxon>Priapulidae</taxon>
        <taxon>Priapulus</taxon>
    </lineage>
</organism>
<evidence type="ECO:0000256" key="2">
    <source>
        <dbReference type="ARBA" id="ARBA00022980"/>
    </source>
</evidence>
<dbReference type="InterPro" id="IPR002784">
    <property type="entry name" value="Ribosomal_eL14_dom"/>
</dbReference>
<reference evidence="8" key="1">
    <citation type="submission" date="2025-08" db="UniProtKB">
        <authorList>
            <consortium name="RefSeq"/>
        </authorList>
    </citation>
    <scope>IDENTIFICATION</scope>
</reference>
<evidence type="ECO:0000256" key="1">
    <source>
        <dbReference type="ARBA" id="ARBA00006592"/>
    </source>
</evidence>
<dbReference type="PANTHER" id="PTHR11127:SF2">
    <property type="entry name" value="LARGE RIBOSOMAL SUBUNIT PROTEIN EL14"/>
    <property type="match status" value="1"/>
</dbReference>
<gene>
    <name evidence="8" type="primary">LOC106820812</name>
</gene>
<proteinExistence type="inferred from homology"/>
<evidence type="ECO:0000256" key="3">
    <source>
        <dbReference type="ARBA" id="ARBA00023274"/>
    </source>
</evidence>
<accession>A0ABM1F8U7</accession>
<dbReference type="PANTHER" id="PTHR11127">
    <property type="entry name" value="60S RIBOSOMAL PROTEIN L14"/>
    <property type="match status" value="1"/>
</dbReference>
<evidence type="ECO:0000256" key="5">
    <source>
        <dbReference type="ARBA" id="ARBA00035318"/>
    </source>
</evidence>
<dbReference type="GeneID" id="106820812"/>
<dbReference type="SUPFAM" id="SSF50104">
    <property type="entry name" value="Translation proteins SH3-like domain"/>
    <property type="match status" value="1"/>
</dbReference>
<dbReference type="InterPro" id="IPR014722">
    <property type="entry name" value="Rib_uL2_dom2"/>
</dbReference>
<comment type="similarity">
    <text evidence="1">Belongs to the eukaryotic ribosomal protein eL14 family.</text>
</comment>
<dbReference type="Pfam" id="PF01929">
    <property type="entry name" value="Ribosomal_L14e"/>
    <property type="match status" value="1"/>
</dbReference>
<dbReference type="Gene3D" id="6.10.250.2270">
    <property type="match status" value="1"/>
</dbReference>
<evidence type="ECO:0000256" key="4">
    <source>
        <dbReference type="ARBA" id="ARBA00035215"/>
    </source>
</evidence>
<protein>
    <recommendedName>
        <fullName evidence="4">Large ribosomal subunit protein eL14</fullName>
    </recommendedName>
    <alternativeName>
        <fullName evidence="5">60S ribosomal protein L14</fullName>
    </alternativeName>
</protein>
<evidence type="ECO:0000313" key="7">
    <source>
        <dbReference type="Proteomes" id="UP000695022"/>
    </source>
</evidence>
<evidence type="ECO:0000259" key="6">
    <source>
        <dbReference type="Pfam" id="PF01929"/>
    </source>
</evidence>
<name>A0ABM1F8U7_PRICU</name>
<dbReference type="CDD" id="cd23702">
    <property type="entry name" value="eL14"/>
    <property type="match status" value="1"/>
</dbReference>
<evidence type="ECO:0000313" key="8">
    <source>
        <dbReference type="RefSeq" id="XP_014680868.1"/>
    </source>
</evidence>
<dbReference type="Proteomes" id="UP000695022">
    <property type="component" value="Unplaced"/>
</dbReference>
<keyword evidence="3" id="KW-0687">Ribonucleoprotein</keyword>
<feature type="domain" description="Large ribosomal subunit protein eL14" evidence="6">
    <location>
        <begin position="46"/>
        <end position="120"/>
    </location>
</feature>
<dbReference type="Gene3D" id="2.30.30.30">
    <property type="match status" value="1"/>
</dbReference>
<dbReference type="InterPro" id="IPR008991">
    <property type="entry name" value="Translation_prot_SH3-like_sf"/>
</dbReference>
<keyword evidence="2" id="KW-0689">Ribosomal protein</keyword>
<dbReference type="InterPro" id="IPR039660">
    <property type="entry name" value="Ribosomal_eL14"/>
</dbReference>
<sequence>MPFTKFVEAGRIAYIPFGTDHGKLCVIVDVIDQNRALIDGPCSGVKRQEINFKRMHLTKFLLKLHHSARTRTVRKAWAEAGIEKQWKETTWAKKIDAREKRAVMSDFDRFKLMKAKQMRNRLIRHEMGKLTWAKKGKQPRVWKRAEKAK</sequence>